<evidence type="ECO:0000313" key="9">
    <source>
        <dbReference type="Proteomes" id="UP000054560"/>
    </source>
</evidence>
<keyword evidence="2" id="KW-0677">Repeat</keyword>
<dbReference type="OrthoDB" id="427030at2759"/>
<keyword evidence="1" id="KW-0479">Metal-binding</keyword>
<feature type="compositionally biased region" description="Low complexity" evidence="6">
    <location>
        <begin position="243"/>
        <end position="257"/>
    </location>
</feature>
<feature type="region of interest" description="Disordered" evidence="6">
    <location>
        <begin position="606"/>
        <end position="663"/>
    </location>
</feature>
<keyword evidence="4" id="KW-0862">Zinc</keyword>
<feature type="domain" description="C2H2-type" evidence="7">
    <location>
        <begin position="544"/>
        <end position="571"/>
    </location>
</feature>
<name>A0A0L0GEN2_9EUKA</name>
<feature type="region of interest" description="Disordered" evidence="6">
    <location>
        <begin position="349"/>
        <end position="388"/>
    </location>
</feature>
<evidence type="ECO:0000256" key="3">
    <source>
        <dbReference type="ARBA" id="ARBA00022771"/>
    </source>
</evidence>
<dbReference type="AlphaFoldDB" id="A0A0L0GEN2"/>
<evidence type="ECO:0000259" key="7">
    <source>
        <dbReference type="PROSITE" id="PS50157"/>
    </source>
</evidence>
<dbReference type="STRING" id="667725.A0A0L0GEN2"/>
<feature type="domain" description="C2H2-type" evidence="7">
    <location>
        <begin position="309"/>
        <end position="338"/>
    </location>
</feature>
<dbReference type="SMART" id="SM00355">
    <property type="entry name" value="ZnF_C2H2"/>
    <property type="match status" value="8"/>
</dbReference>
<evidence type="ECO:0000256" key="6">
    <source>
        <dbReference type="SAM" id="MobiDB-lite"/>
    </source>
</evidence>
<feature type="domain" description="C2H2-type" evidence="7">
    <location>
        <begin position="34"/>
        <end position="63"/>
    </location>
</feature>
<feature type="compositionally biased region" description="Basic and acidic residues" evidence="6">
    <location>
        <begin position="522"/>
        <end position="533"/>
    </location>
</feature>
<feature type="domain" description="C2H2-type" evidence="7">
    <location>
        <begin position="279"/>
        <end position="307"/>
    </location>
</feature>
<feature type="domain" description="C2H2-type" evidence="7">
    <location>
        <begin position="406"/>
        <end position="436"/>
    </location>
</feature>
<feature type="compositionally biased region" description="Basic and acidic residues" evidence="6">
    <location>
        <begin position="232"/>
        <end position="242"/>
    </location>
</feature>
<organism evidence="8 9">
    <name type="scientific">Sphaeroforma arctica JP610</name>
    <dbReference type="NCBI Taxonomy" id="667725"/>
    <lineage>
        <taxon>Eukaryota</taxon>
        <taxon>Ichthyosporea</taxon>
        <taxon>Ichthyophonida</taxon>
        <taxon>Sphaeroforma</taxon>
    </lineage>
</organism>
<evidence type="ECO:0000256" key="5">
    <source>
        <dbReference type="PROSITE-ProRule" id="PRU00042"/>
    </source>
</evidence>
<reference evidence="8 9" key="1">
    <citation type="submission" date="2011-02" db="EMBL/GenBank/DDBJ databases">
        <title>The Genome Sequence of Sphaeroforma arctica JP610.</title>
        <authorList>
            <consortium name="The Broad Institute Genome Sequencing Platform"/>
            <person name="Russ C."/>
            <person name="Cuomo C."/>
            <person name="Young S.K."/>
            <person name="Zeng Q."/>
            <person name="Gargeya S."/>
            <person name="Alvarado L."/>
            <person name="Berlin A."/>
            <person name="Chapman S.B."/>
            <person name="Chen Z."/>
            <person name="Freedman E."/>
            <person name="Gellesch M."/>
            <person name="Goldberg J."/>
            <person name="Griggs A."/>
            <person name="Gujja S."/>
            <person name="Heilman E."/>
            <person name="Heiman D."/>
            <person name="Howarth C."/>
            <person name="Mehta T."/>
            <person name="Neiman D."/>
            <person name="Pearson M."/>
            <person name="Roberts A."/>
            <person name="Saif S."/>
            <person name="Shea T."/>
            <person name="Shenoy N."/>
            <person name="Sisk P."/>
            <person name="Stolte C."/>
            <person name="Sykes S."/>
            <person name="White J."/>
            <person name="Yandava C."/>
            <person name="Burger G."/>
            <person name="Gray M.W."/>
            <person name="Holland P.W.H."/>
            <person name="King N."/>
            <person name="Lang F.B.F."/>
            <person name="Roger A.J."/>
            <person name="Ruiz-Trillo I."/>
            <person name="Haas B."/>
            <person name="Nusbaum C."/>
            <person name="Birren B."/>
        </authorList>
    </citation>
    <scope>NUCLEOTIDE SEQUENCE [LARGE SCALE GENOMIC DNA]</scope>
    <source>
        <strain evidence="8 9">JP610</strain>
    </source>
</reference>
<dbReference type="PROSITE" id="PS00028">
    <property type="entry name" value="ZINC_FINGER_C2H2_1"/>
    <property type="match status" value="7"/>
</dbReference>
<gene>
    <name evidence="8" type="ORF">SARC_00410</name>
</gene>
<feature type="domain" description="C2H2-type" evidence="7">
    <location>
        <begin position="108"/>
        <end position="135"/>
    </location>
</feature>
<feature type="region of interest" description="Disordered" evidence="6">
    <location>
        <begin position="166"/>
        <end position="271"/>
    </location>
</feature>
<feature type="region of interest" description="Disordered" evidence="6">
    <location>
        <begin position="494"/>
        <end position="536"/>
    </location>
</feature>
<dbReference type="Gene3D" id="3.30.160.60">
    <property type="entry name" value="Classic Zinc Finger"/>
    <property type="match status" value="3"/>
</dbReference>
<dbReference type="Proteomes" id="UP000054560">
    <property type="component" value="Unassembled WGS sequence"/>
</dbReference>
<evidence type="ECO:0000256" key="4">
    <source>
        <dbReference type="ARBA" id="ARBA00022833"/>
    </source>
</evidence>
<feature type="compositionally biased region" description="Polar residues" evidence="6">
    <location>
        <begin position="349"/>
        <end position="360"/>
    </location>
</feature>
<keyword evidence="9" id="KW-1185">Reference proteome</keyword>
<sequence>MANNSGHNGVVPGSVKSEPVETQFMLGDNAVSHYVCWWKDCLRIFMTSEDLVGHVQGHAGKWPYVCHWQECDANYGNMRSLEAHIIFRHTNNTQALPSAFPAAFPRAYPCPECDGIFPNQIALTKHAQLHKLVKVEVQHHDPVDMYSRRMPVVNDNTREGTRYTTNWLDHSLEGGEGYSDSEDEDATRTKATVVKEVTSNTSKKSRRNGQYAEVASMNGAGANAHHKKSKKSHEVVDKDHQPSTKSASSAITSTGTSKKVRREKDQAEHQQVVRHTAVHKCITCWSEFPSEQYLKLHIRGMHKKSDKLYPCTYEHCTMGFNQSSKLIPHLGLHDAKLIDEFGKRIGAEQSSTNVSKTNTIRKPAREGRTKRSKTSTDSTAIARKSKKAKALPREYDGYDSDPPELCMCEIKGCCKTFKTEKGLQIHYGMVHGGMRTITTQGHTRKSVRTTKPAKSTPQCIEAYEPPGSEDRYPSDIQTNIPSRRDRKIALEKQAQIGREDERGQFSKHLVTAPRVGKQPQDSSKKDGGREQREVSTYVNKIPEHICEECGEAFYKDDILRMHMRMHLKDTKLYECLYKADGCTHSYDTSKELFRHLATHCPEQIIDISSDSDSSPRLIARTTQTPGSKKSRNSQRAIARRKATSSSANDIASAGQRSYRGRNR</sequence>
<evidence type="ECO:0000256" key="1">
    <source>
        <dbReference type="ARBA" id="ARBA00022723"/>
    </source>
</evidence>
<dbReference type="InterPro" id="IPR013087">
    <property type="entry name" value="Znf_C2H2_type"/>
</dbReference>
<dbReference type="GO" id="GO:0000978">
    <property type="term" value="F:RNA polymerase II cis-regulatory region sequence-specific DNA binding"/>
    <property type="evidence" value="ECO:0007669"/>
    <property type="project" value="TreeGrafter"/>
</dbReference>
<accession>A0A0L0GEN2</accession>
<dbReference type="GO" id="GO:0008270">
    <property type="term" value="F:zinc ion binding"/>
    <property type="evidence" value="ECO:0007669"/>
    <property type="project" value="UniProtKB-KW"/>
</dbReference>
<dbReference type="InterPro" id="IPR036236">
    <property type="entry name" value="Znf_C2H2_sf"/>
</dbReference>
<evidence type="ECO:0000313" key="8">
    <source>
        <dbReference type="EMBL" id="KNC87475.1"/>
    </source>
</evidence>
<proteinExistence type="predicted"/>
<feature type="region of interest" description="Disordered" evidence="6">
    <location>
        <begin position="441"/>
        <end position="478"/>
    </location>
</feature>
<dbReference type="GO" id="GO:0000981">
    <property type="term" value="F:DNA-binding transcription factor activity, RNA polymerase II-specific"/>
    <property type="evidence" value="ECO:0007669"/>
    <property type="project" value="TreeGrafter"/>
</dbReference>
<dbReference type="EMBL" id="KQ241608">
    <property type="protein sequence ID" value="KNC87475.1"/>
    <property type="molecule type" value="Genomic_DNA"/>
</dbReference>
<dbReference type="RefSeq" id="XP_014161377.1">
    <property type="nucleotide sequence ID" value="XM_014305902.1"/>
</dbReference>
<protein>
    <recommendedName>
        <fullName evidence="7">C2H2-type domain-containing protein</fullName>
    </recommendedName>
</protein>
<dbReference type="PANTHER" id="PTHR14003:SF19">
    <property type="entry name" value="YY2 TRANSCRIPTION FACTOR"/>
    <property type="match status" value="1"/>
</dbReference>
<evidence type="ECO:0000256" key="2">
    <source>
        <dbReference type="ARBA" id="ARBA00022737"/>
    </source>
</evidence>
<dbReference type="PROSITE" id="PS50157">
    <property type="entry name" value="ZINC_FINGER_C2H2_2"/>
    <property type="match status" value="6"/>
</dbReference>
<dbReference type="GO" id="GO:0005667">
    <property type="term" value="C:transcription regulator complex"/>
    <property type="evidence" value="ECO:0007669"/>
    <property type="project" value="TreeGrafter"/>
</dbReference>
<dbReference type="GeneID" id="25900914"/>
<dbReference type="GO" id="GO:0031519">
    <property type="term" value="C:PcG protein complex"/>
    <property type="evidence" value="ECO:0007669"/>
    <property type="project" value="TreeGrafter"/>
</dbReference>
<keyword evidence="3 5" id="KW-0863">Zinc-finger</keyword>
<dbReference type="PANTHER" id="PTHR14003">
    <property type="entry name" value="TRANSCRIPTIONAL REPRESSOR PROTEIN YY"/>
    <property type="match status" value="1"/>
</dbReference>
<feature type="compositionally biased region" description="Basic residues" evidence="6">
    <location>
        <begin position="628"/>
        <end position="642"/>
    </location>
</feature>
<dbReference type="GO" id="GO:0000785">
    <property type="term" value="C:chromatin"/>
    <property type="evidence" value="ECO:0007669"/>
    <property type="project" value="TreeGrafter"/>
</dbReference>
<dbReference type="SUPFAM" id="SSF57667">
    <property type="entry name" value="beta-beta-alpha zinc fingers"/>
    <property type="match status" value="2"/>
</dbReference>